<reference evidence="1 2" key="1">
    <citation type="submission" date="2024-06" db="EMBL/GenBank/DDBJ databases">
        <authorList>
            <person name="Li Z."/>
            <person name="Jiang Y."/>
        </authorList>
    </citation>
    <scope>NUCLEOTIDE SEQUENCE [LARGE SCALE GENOMIC DNA]</scope>
    <source>
        <strain evidence="1 2">HSW-8</strain>
    </source>
</reference>
<protein>
    <recommendedName>
        <fullName evidence="3">Holliday junction resolvasome RuvABC endonuclease subunit</fullName>
    </recommendedName>
</protein>
<keyword evidence="2" id="KW-1185">Reference proteome</keyword>
<dbReference type="RefSeq" id="WP_352890424.1">
    <property type="nucleotide sequence ID" value="NZ_JBEPIJ010000020.1"/>
</dbReference>
<dbReference type="EMBL" id="JBEPIJ010000020">
    <property type="protein sequence ID" value="MES0875040.1"/>
    <property type="molecule type" value="Genomic_DNA"/>
</dbReference>
<name>A0ABV2ACS3_9GAMM</name>
<dbReference type="InterPro" id="IPR012337">
    <property type="entry name" value="RNaseH-like_sf"/>
</dbReference>
<gene>
    <name evidence="1" type="ORF">ABSH63_13640</name>
</gene>
<organism evidence="1 2">
    <name type="scientific">Sinimarinibacterium thermocellulolyticum</name>
    <dbReference type="NCBI Taxonomy" id="3170016"/>
    <lineage>
        <taxon>Bacteria</taxon>
        <taxon>Pseudomonadati</taxon>
        <taxon>Pseudomonadota</taxon>
        <taxon>Gammaproteobacteria</taxon>
        <taxon>Nevskiales</taxon>
        <taxon>Nevskiaceae</taxon>
        <taxon>Sinimarinibacterium</taxon>
    </lineage>
</organism>
<dbReference type="InterPro" id="IPR036397">
    <property type="entry name" value="RNaseH_sf"/>
</dbReference>
<proteinExistence type="predicted"/>
<accession>A0ABV2ACS3</accession>
<comment type="caution">
    <text evidence="1">The sequence shown here is derived from an EMBL/GenBank/DDBJ whole genome shotgun (WGS) entry which is preliminary data.</text>
</comment>
<evidence type="ECO:0000313" key="1">
    <source>
        <dbReference type="EMBL" id="MES0875040.1"/>
    </source>
</evidence>
<sequence>MHTTILALDLGTTTGWALRDGSGHITSGAVCFRPQRFEGGGMRFLRFKRWIAEIQQSVSEIQFLYFEEVRRHAGVDAAHAYGGFLATLTAWCEHHGIPYAGVPVGTIKKHATGRGNARKDAMLAAARARGHTPADDNEADALALLHWAIERHDAAQEG</sequence>
<dbReference type="SUPFAM" id="SSF53098">
    <property type="entry name" value="Ribonuclease H-like"/>
    <property type="match status" value="1"/>
</dbReference>
<evidence type="ECO:0000313" key="2">
    <source>
        <dbReference type="Proteomes" id="UP001465331"/>
    </source>
</evidence>
<evidence type="ECO:0008006" key="3">
    <source>
        <dbReference type="Google" id="ProtNLM"/>
    </source>
</evidence>
<dbReference type="Proteomes" id="UP001465331">
    <property type="component" value="Unassembled WGS sequence"/>
</dbReference>
<dbReference type="Gene3D" id="3.30.420.10">
    <property type="entry name" value="Ribonuclease H-like superfamily/Ribonuclease H"/>
    <property type="match status" value="1"/>
</dbReference>